<dbReference type="HOGENOM" id="CLU_034977_1_1_1"/>
<accession>B3M2H2</accession>
<comment type="subcellular location">
    <subcellularLocation>
        <location evidence="1">Nucleus</location>
    </subcellularLocation>
</comment>
<organism evidence="12 13">
    <name type="scientific">Drosophila ananassae</name>
    <name type="common">Fruit fly</name>
    <dbReference type="NCBI Taxonomy" id="7217"/>
    <lineage>
        <taxon>Eukaryota</taxon>
        <taxon>Metazoa</taxon>
        <taxon>Ecdysozoa</taxon>
        <taxon>Arthropoda</taxon>
        <taxon>Hexapoda</taxon>
        <taxon>Insecta</taxon>
        <taxon>Pterygota</taxon>
        <taxon>Neoptera</taxon>
        <taxon>Endopterygota</taxon>
        <taxon>Diptera</taxon>
        <taxon>Brachycera</taxon>
        <taxon>Muscomorpha</taxon>
        <taxon>Ephydroidea</taxon>
        <taxon>Drosophilidae</taxon>
        <taxon>Drosophila</taxon>
        <taxon>Sophophora</taxon>
    </lineage>
</organism>
<dbReference type="PhylomeDB" id="B3M2H2"/>
<feature type="binding site" evidence="8">
    <location>
        <position position="65"/>
    </location>
    <ligand>
        <name>Zn(2+)</name>
        <dbReference type="ChEBI" id="CHEBI:29105"/>
    </ligand>
</feature>
<feature type="domain" description="C2H2-type" evidence="10">
    <location>
        <begin position="444"/>
        <end position="473"/>
    </location>
</feature>
<dbReference type="FunFam" id="3.30.160.60:FF:002343">
    <property type="entry name" value="Zinc finger protein 33A"/>
    <property type="match status" value="1"/>
</dbReference>
<dbReference type="GO" id="GO:0005634">
    <property type="term" value="C:nucleus"/>
    <property type="evidence" value="ECO:0007669"/>
    <property type="project" value="UniProtKB-SubCell"/>
</dbReference>
<evidence type="ECO:0000256" key="5">
    <source>
        <dbReference type="ARBA" id="ARBA00022833"/>
    </source>
</evidence>
<name>B3M2H2_DROAN</name>
<dbReference type="FunFam" id="3.30.160.60:FF:000145">
    <property type="entry name" value="Zinc finger protein 574"/>
    <property type="match status" value="1"/>
</dbReference>
<evidence type="ECO:0000256" key="9">
    <source>
        <dbReference type="SAM" id="MobiDB-lite"/>
    </source>
</evidence>
<dbReference type="FunFam" id="3.30.160.60:FF:000303">
    <property type="entry name" value="Zinc finger protein 41"/>
    <property type="match status" value="1"/>
</dbReference>
<keyword evidence="4 7" id="KW-0863">Zinc-finger</keyword>
<dbReference type="EMBL" id="CH902617">
    <property type="protein sequence ID" value="EDV43425.1"/>
    <property type="molecule type" value="Genomic_DNA"/>
</dbReference>
<feature type="binding site" evidence="8">
    <location>
        <position position="18"/>
    </location>
    <ligand>
        <name>Zn(2+)</name>
        <dbReference type="ChEBI" id="CHEBI:29105"/>
    </ligand>
</feature>
<dbReference type="SMART" id="SM00355">
    <property type="entry name" value="ZnF_C2H2"/>
    <property type="match status" value="8"/>
</dbReference>
<feature type="region of interest" description="Disordered" evidence="9">
    <location>
        <begin position="171"/>
        <end position="192"/>
    </location>
</feature>
<dbReference type="GO" id="GO:0000977">
    <property type="term" value="F:RNA polymerase II transcription regulatory region sequence-specific DNA binding"/>
    <property type="evidence" value="ECO:0007669"/>
    <property type="project" value="TreeGrafter"/>
</dbReference>
<dbReference type="FunCoup" id="B3M2H2">
    <property type="interactions" value="349"/>
</dbReference>
<dbReference type="InterPro" id="IPR013087">
    <property type="entry name" value="Znf_C2H2_type"/>
</dbReference>
<feature type="domain" description="C2H2-type" evidence="10">
    <location>
        <begin position="522"/>
        <end position="546"/>
    </location>
</feature>
<dbReference type="FunFam" id="3.30.160.60:FF:000446">
    <property type="entry name" value="Zinc finger protein"/>
    <property type="match status" value="1"/>
</dbReference>
<dbReference type="Gene3D" id="3.30.160.60">
    <property type="entry name" value="Classic Zinc Finger"/>
    <property type="match status" value="5"/>
</dbReference>
<reference evidence="12 13" key="1">
    <citation type="journal article" date="2007" name="Nature">
        <title>Evolution of genes and genomes on the Drosophila phylogeny.</title>
        <authorList>
            <consortium name="Drosophila 12 Genomes Consortium"/>
            <person name="Clark A.G."/>
            <person name="Eisen M.B."/>
            <person name="Smith D.R."/>
            <person name="Bergman C.M."/>
            <person name="Oliver B."/>
            <person name="Markow T.A."/>
            <person name="Kaufman T.C."/>
            <person name="Kellis M."/>
            <person name="Gelbart W."/>
            <person name="Iyer V.N."/>
            <person name="Pollard D.A."/>
            <person name="Sackton T.B."/>
            <person name="Larracuente A.M."/>
            <person name="Singh N.D."/>
            <person name="Abad J.P."/>
            <person name="Abt D.N."/>
            <person name="Adryan B."/>
            <person name="Aguade M."/>
            <person name="Akashi H."/>
            <person name="Anderson W.W."/>
            <person name="Aquadro C.F."/>
            <person name="Ardell D.H."/>
            <person name="Arguello R."/>
            <person name="Artieri C.G."/>
            <person name="Barbash D.A."/>
            <person name="Barker D."/>
            <person name="Barsanti P."/>
            <person name="Batterham P."/>
            <person name="Batzoglou S."/>
            <person name="Begun D."/>
            <person name="Bhutkar A."/>
            <person name="Blanco E."/>
            <person name="Bosak S.A."/>
            <person name="Bradley R.K."/>
            <person name="Brand A.D."/>
            <person name="Brent M.R."/>
            <person name="Brooks A.N."/>
            <person name="Brown R.H."/>
            <person name="Butlin R.K."/>
            <person name="Caggese C."/>
            <person name="Calvi B.R."/>
            <person name="Bernardo de Carvalho A."/>
            <person name="Caspi A."/>
            <person name="Castrezana S."/>
            <person name="Celniker S.E."/>
            <person name="Chang J.L."/>
            <person name="Chapple C."/>
            <person name="Chatterji S."/>
            <person name="Chinwalla A."/>
            <person name="Civetta A."/>
            <person name="Clifton S.W."/>
            <person name="Comeron J.M."/>
            <person name="Costello J.C."/>
            <person name="Coyne J.A."/>
            <person name="Daub J."/>
            <person name="David R.G."/>
            <person name="Delcher A.L."/>
            <person name="Delehaunty K."/>
            <person name="Do C.B."/>
            <person name="Ebling H."/>
            <person name="Edwards K."/>
            <person name="Eickbush T."/>
            <person name="Evans J.D."/>
            <person name="Filipski A."/>
            <person name="Findeiss S."/>
            <person name="Freyhult E."/>
            <person name="Fulton L."/>
            <person name="Fulton R."/>
            <person name="Garcia A.C."/>
            <person name="Gardiner A."/>
            <person name="Garfield D.A."/>
            <person name="Garvin B.E."/>
            <person name="Gibson G."/>
            <person name="Gilbert D."/>
            <person name="Gnerre S."/>
            <person name="Godfrey J."/>
            <person name="Good R."/>
            <person name="Gotea V."/>
            <person name="Gravely B."/>
            <person name="Greenberg A.J."/>
            <person name="Griffiths-Jones S."/>
            <person name="Gross S."/>
            <person name="Guigo R."/>
            <person name="Gustafson E.A."/>
            <person name="Haerty W."/>
            <person name="Hahn M.W."/>
            <person name="Halligan D.L."/>
            <person name="Halpern A.L."/>
            <person name="Halter G.M."/>
            <person name="Han M.V."/>
            <person name="Heger A."/>
            <person name="Hillier L."/>
            <person name="Hinrichs A.S."/>
            <person name="Holmes I."/>
            <person name="Hoskins R.A."/>
            <person name="Hubisz M.J."/>
            <person name="Hultmark D."/>
            <person name="Huntley M.A."/>
            <person name="Jaffe D.B."/>
            <person name="Jagadeeshan S."/>
            <person name="Jeck W.R."/>
            <person name="Johnson J."/>
            <person name="Jones C.D."/>
            <person name="Jordan W.C."/>
            <person name="Karpen G.H."/>
            <person name="Kataoka E."/>
            <person name="Keightley P.D."/>
            <person name="Kheradpour P."/>
            <person name="Kirkness E.F."/>
            <person name="Koerich L.B."/>
            <person name="Kristiansen K."/>
            <person name="Kudrna D."/>
            <person name="Kulathinal R.J."/>
            <person name="Kumar S."/>
            <person name="Kwok R."/>
            <person name="Lander E."/>
            <person name="Langley C.H."/>
            <person name="Lapoint R."/>
            <person name="Lazzaro B.P."/>
            <person name="Lee S.J."/>
            <person name="Levesque L."/>
            <person name="Li R."/>
            <person name="Lin C.F."/>
            <person name="Lin M.F."/>
            <person name="Lindblad-Toh K."/>
            <person name="Llopart A."/>
            <person name="Long M."/>
            <person name="Low L."/>
            <person name="Lozovsky E."/>
            <person name="Lu J."/>
            <person name="Luo M."/>
            <person name="Machado C.A."/>
            <person name="Makalowski W."/>
            <person name="Marzo M."/>
            <person name="Matsuda M."/>
            <person name="Matzkin L."/>
            <person name="McAllister B."/>
            <person name="McBride C.S."/>
            <person name="McKernan B."/>
            <person name="McKernan K."/>
            <person name="Mendez-Lago M."/>
            <person name="Minx P."/>
            <person name="Mollenhauer M.U."/>
            <person name="Montooth K."/>
            <person name="Mount S.M."/>
            <person name="Mu X."/>
            <person name="Myers E."/>
            <person name="Negre B."/>
            <person name="Newfeld S."/>
            <person name="Nielsen R."/>
            <person name="Noor M.A."/>
            <person name="O'Grady P."/>
            <person name="Pachter L."/>
            <person name="Papaceit M."/>
            <person name="Parisi M.J."/>
            <person name="Parisi M."/>
            <person name="Parts L."/>
            <person name="Pedersen J.S."/>
            <person name="Pesole G."/>
            <person name="Phillippy A.M."/>
            <person name="Ponting C.P."/>
            <person name="Pop M."/>
            <person name="Porcelli D."/>
            <person name="Powell J.R."/>
            <person name="Prohaska S."/>
            <person name="Pruitt K."/>
            <person name="Puig M."/>
            <person name="Quesneville H."/>
            <person name="Ram K.R."/>
            <person name="Rand D."/>
            <person name="Rasmussen M.D."/>
            <person name="Reed L.K."/>
            <person name="Reenan R."/>
            <person name="Reily A."/>
            <person name="Remington K.A."/>
            <person name="Rieger T.T."/>
            <person name="Ritchie M.G."/>
            <person name="Robin C."/>
            <person name="Rogers Y.H."/>
            <person name="Rohde C."/>
            <person name="Rozas J."/>
            <person name="Rubenfield M.J."/>
            <person name="Ruiz A."/>
            <person name="Russo S."/>
            <person name="Salzberg S.L."/>
            <person name="Sanchez-Gracia A."/>
            <person name="Saranga D.J."/>
            <person name="Sato H."/>
            <person name="Schaeffer S.W."/>
            <person name="Schatz M.C."/>
            <person name="Schlenke T."/>
            <person name="Schwartz R."/>
            <person name="Segarra C."/>
            <person name="Singh R.S."/>
            <person name="Sirot L."/>
            <person name="Sirota M."/>
            <person name="Sisneros N.B."/>
            <person name="Smith C.D."/>
            <person name="Smith T.F."/>
            <person name="Spieth J."/>
            <person name="Stage D.E."/>
            <person name="Stark A."/>
            <person name="Stephan W."/>
            <person name="Strausberg R.L."/>
            <person name="Strempel S."/>
            <person name="Sturgill D."/>
            <person name="Sutton G."/>
            <person name="Sutton G.G."/>
            <person name="Tao W."/>
            <person name="Teichmann S."/>
            <person name="Tobari Y.N."/>
            <person name="Tomimura Y."/>
            <person name="Tsolas J.M."/>
            <person name="Valente V.L."/>
            <person name="Venter E."/>
            <person name="Venter J.C."/>
            <person name="Vicario S."/>
            <person name="Vieira F.G."/>
            <person name="Vilella A.J."/>
            <person name="Villasante A."/>
            <person name="Walenz B."/>
            <person name="Wang J."/>
            <person name="Wasserman M."/>
            <person name="Watts T."/>
            <person name="Wilson D."/>
            <person name="Wilson R.K."/>
            <person name="Wing R.A."/>
            <person name="Wolfner M.F."/>
            <person name="Wong A."/>
            <person name="Wong G.K."/>
            <person name="Wu C.I."/>
            <person name="Wu G."/>
            <person name="Yamamoto D."/>
            <person name="Yang H.P."/>
            <person name="Yang S.P."/>
            <person name="Yorke J.A."/>
            <person name="Yoshida K."/>
            <person name="Zdobnov E."/>
            <person name="Zhang P."/>
            <person name="Zhang Y."/>
            <person name="Zimin A.V."/>
            <person name="Baldwin J."/>
            <person name="Abdouelleil A."/>
            <person name="Abdulkadir J."/>
            <person name="Abebe A."/>
            <person name="Abera B."/>
            <person name="Abreu J."/>
            <person name="Acer S.C."/>
            <person name="Aftuck L."/>
            <person name="Alexander A."/>
            <person name="An P."/>
            <person name="Anderson E."/>
            <person name="Anderson S."/>
            <person name="Arachi H."/>
            <person name="Azer M."/>
            <person name="Bachantsang P."/>
            <person name="Barry A."/>
            <person name="Bayul T."/>
            <person name="Berlin A."/>
            <person name="Bessette D."/>
            <person name="Bloom T."/>
            <person name="Blye J."/>
            <person name="Boguslavskiy L."/>
            <person name="Bonnet C."/>
            <person name="Boukhgalter B."/>
            <person name="Bourzgui I."/>
            <person name="Brown A."/>
            <person name="Cahill P."/>
            <person name="Channer S."/>
            <person name="Cheshatsang Y."/>
            <person name="Chuda L."/>
            <person name="Citroen M."/>
            <person name="Collymore A."/>
            <person name="Cooke P."/>
            <person name="Costello M."/>
            <person name="D'Aco K."/>
            <person name="Daza R."/>
            <person name="De Haan G."/>
            <person name="DeGray S."/>
            <person name="DeMaso C."/>
            <person name="Dhargay N."/>
            <person name="Dooley K."/>
            <person name="Dooley E."/>
            <person name="Doricent M."/>
            <person name="Dorje P."/>
            <person name="Dorjee K."/>
            <person name="Dupes A."/>
            <person name="Elong R."/>
            <person name="Falk J."/>
            <person name="Farina A."/>
            <person name="Faro S."/>
            <person name="Ferguson D."/>
            <person name="Fisher S."/>
            <person name="Foley C.D."/>
            <person name="Franke A."/>
            <person name="Friedrich D."/>
            <person name="Gadbois L."/>
            <person name="Gearin G."/>
            <person name="Gearin C.R."/>
            <person name="Giannoukos G."/>
            <person name="Goode T."/>
            <person name="Graham J."/>
            <person name="Grandbois E."/>
            <person name="Grewal S."/>
            <person name="Gyaltsen K."/>
            <person name="Hafez N."/>
            <person name="Hagos B."/>
            <person name="Hall J."/>
            <person name="Henson C."/>
            <person name="Hollinger A."/>
            <person name="Honan T."/>
            <person name="Huard M.D."/>
            <person name="Hughes L."/>
            <person name="Hurhula B."/>
            <person name="Husby M.E."/>
            <person name="Kamat A."/>
            <person name="Kanga B."/>
            <person name="Kashin S."/>
            <person name="Khazanovich D."/>
            <person name="Kisner P."/>
            <person name="Lance K."/>
            <person name="Lara M."/>
            <person name="Lee W."/>
            <person name="Lennon N."/>
            <person name="Letendre F."/>
            <person name="LeVine R."/>
            <person name="Lipovsky A."/>
            <person name="Liu X."/>
            <person name="Liu J."/>
            <person name="Liu S."/>
            <person name="Lokyitsang T."/>
            <person name="Lokyitsang Y."/>
            <person name="Lubonja R."/>
            <person name="Lui A."/>
            <person name="MacDonald P."/>
            <person name="Magnisalis V."/>
            <person name="Maru K."/>
            <person name="Matthews C."/>
            <person name="McCusker W."/>
            <person name="McDonough S."/>
            <person name="Mehta T."/>
            <person name="Meldrim J."/>
            <person name="Meneus L."/>
            <person name="Mihai O."/>
            <person name="Mihalev A."/>
            <person name="Mihova T."/>
            <person name="Mittelman R."/>
            <person name="Mlenga V."/>
            <person name="Montmayeur A."/>
            <person name="Mulrain L."/>
            <person name="Navidi A."/>
            <person name="Naylor J."/>
            <person name="Negash T."/>
            <person name="Nguyen T."/>
            <person name="Nguyen N."/>
            <person name="Nicol R."/>
            <person name="Norbu C."/>
            <person name="Norbu N."/>
            <person name="Novod N."/>
            <person name="O'Neill B."/>
            <person name="Osman S."/>
            <person name="Markiewicz E."/>
            <person name="Oyono O.L."/>
            <person name="Patti C."/>
            <person name="Phunkhang P."/>
            <person name="Pierre F."/>
            <person name="Priest M."/>
            <person name="Raghuraman S."/>
            <person name="Rege F."/>
            <person name="Reyes R."/>
            <person name="Rise C."/>
            <person name="Rogov P."/>
            <person name="Ross K."/>
            <person name="Ryan E."/>
            <person name="Settipalli S."/>
            <person name="Shea T."/>
            <person name="Sherpa N."/>
            <person name="Shi L."/>
            <person name="Shih D."/>
            <person name="Sparrow T."/>
            <person name="Spaulding J."/>
            <person name="Stalker J."/>
            <person name="Stange-Thomann N."/>
            <person name="Stavropoulos S."/>
            <person name="Stone C."/>
            <person name="Strader C."/>
            <person name="Tesfaye S."/>
            <person name="Thomson T."/>
            <person name="Thoulutsang Y."/>
            <person name="Thoulutsang D."/>
            <person name="Topham K."/>
            <person name="Topping I."/>
            <person name="Tsamla T."/>
            <person name="Vassiliev H."/>
            <person name="Vo A."/>
            <person name="Wangchuk T."/>
            <person name="Wangdi T."/>
            <person name="Weiand M."/>
            <person name="Wilkinson J."/>
            <person name="Wilson A."/>
            <person name="Yadav S."/>
            <person name="Young G."/>
            <person name="Yu Q."/>
            <person name="Zembek L."/>
            <person name="Zhong D."/>
            <person name="Zimmer A."/>
            <person name="Zwirko Z."/>
            <person name="Jaffe D.B."/>
            <person name="Alvarez P."/>
            <person name="Brockman W."/>
            <person name="Butler J."/>
            <person name="Chin C."/>
            <person name="Gnerre S."/>
            <person name="Grabherr M."/>
            <person name="Kleber M."/>
            <person name="Mauceli E."/>
            <person name="MacCallum I."/>
        </authorList>
    </citation>
    <scope>NUCLEOTIDE SEQUENCE [LARGE SCALE GENOMIC DNA]</scope>
    <source>
        <strain evidence="13">Tucson 14024-0371.13</strain>
    </source>
</reference>
<evidence type="ECO:0000313" key="13">
    <source>
        <dbReference type="Proteomes" id="UP000007801"/>
    </source>
</evidence>
<feature type="domain" description="C2H2-type" evidence="10">
    <location>
        <begin position="388"/>
        <end position="415"/>
    </location>
</feature>
<sequence>MASSEVPTNISDLLCRVCLKTHDVSIRLNYKIELNQMTLRIWQLLESICKAQCPWMEPTLPNQLCQNCTQRLVNAYEFIQEVESAQRRLQKRGKSNQDKSTDVSPEDTGVDVVQIVEQGKVIDPDDIVTEATIKDHHEASHLEEIGEGLETTKSRLLVENVSVTFEDNNVASEEEEDLEMGENLETSTSETEDDAHFFSDGEVIDTGVFYGEVKNLQSQSKEHVDNQYLNITRPSMLGSRLAQSQNFNYKCGMCPRTFAKKESLARHLALAHTQAADTAAQKLASEESNELTCTHCPRSFKRHYTLRRHMEAFHPDASDMPRSPVKRRVTKRRDCPYCGVSFPASSIAVHIRRHTGDNPYKCTECEKAFPRSQDLNLHMRQHTGERPSECRICFKKFISPNKLSRHMRLHTGQRPYVCSICQKAFVQSNDLKIHIRRHTGERPYQCGVCGDSFICGAFLNIHRNHKGHKSHQETAGSDSDRHGKTSVSKRGAEDLVRMRSQRAEEHLLTSSTSLTERPEFFYKCAVCKASFKNGALLTKHRNNMKHYELGREENGDPLPKKL</sequence>
<dbReference type="OMA" id="NFIYKCA"/>
<keyword evidence="6" id="KW-0539">Nucleus</keyword>
<evidence type="ECO:0000313" key="12">
    <source>
        <dbReference type="EMBL" id="EDV43425.1"/>
    </source>
</evidence>
<feature type="domain" description="ZAD" evidence="11">
    <location>
        <begin position="13"/>
        <end position="92"/>
    </location>
</feature>
<dbReference type="GO" id="GO:0000981">
    <property type="term" value="F:DNA-binding transcription factor activity, RNA polymerase II-specific"/>
    <property type="evidence" value="ECO:0007669"/>
    <property type="project" value="TreeGrafter"/>
</dbReference>
<dbReference type="PANTHER" id="PTHR24409:SF295">
    <property type="entry name" value="AZ2-RELATED"/>
    <property type="match status" value="1"/>
</dbReference>
<evidence type="ECO:0000256" key="1">
    <source>
        <dbReference type="ARBA" id="ARBA00004123"/>
    </source>
</evidence>
<evidence type="ECO:0000256" key="3">
    <source>
        <dbReference type="ARBA" id="ARBA00022737"/>
    </source>
</evidence>
<gene>
    <name evidence="12" type="primary">Dana\GF18483</name>
    <name evidence="12" type="synonym">dana_GLEANR_19739</name>
    <name evidence="12" type="ORF">GF18483</name>
</gene>
<dbReference type="GeneID" id="6501257"/>
<dbReference type="InterPro" id="IPR036236">
    <property type="entry name" value="Znf_C2H2_sf"/>
</dbReference>
<dbReference type="Pfam" id="PF07776">
    <property type="entry name" value="zf-AD"/>
    <property type="match status" value="1"/>
</dbReference>
<evidence type="ECO:0000256" key="7">
    <source>
        <dbReference type="PROSITE-ProRule" id="PRU00042"/>
    </source>
</evidence>
<evidence type="ECO:0000256" key="4">
    <source>
        <dbReference type="ARBA" id="ARBA00022771"/>
    </source>
</evidence>
<feature type="compositionally biased region" description="Acidic residues" evidence="9">
    <location>
        <begin position="172"/>
        <end position="182"/>
    </location>
</feature>
<dbReference type="Pfam" id="PF00096">
    <property type="entry name" value="zf-C2H2"/>
    <property type="match status" value="4"/>
</dbReference>
<dbReference type="SUPFAM" id="SSF57716">
    <property type="entry name" value="Glucocorticoid receptor-like (DNA-binding domain)"/>
    <property type="match status" value="1"/>
</dbReference>
<dbReference type="KEGG" id="dan:6501257"/>
<feature type="domain" description="C2H2-type" evidence="10">
    <location>
        <begin position="416"/>
        <end position="443"/>
    </location>
</feature>
<keyword evidence="2 8" id="KW-0479">Metal-binding</keyword>
<evidence type="ECO:0000256" key="6">
    <source>
        <dbReference type="ARBA" id="ARBA00023242"/>
    </source>
</evidence>
<dbReference type="PROSITE" id="PS00028">
    <property type="entry name" value="ZINC_FINGER_C2H2_1"/>
    <property type="match status" value="7"/>
</dbReference>
<evidence type="ECO:0000256" key="8">
    <source>
        <dbReference type="PROSITE-ProRule" id="PRU01263"/>
    </source>
</evidence>
<dbReference type="OrthoDB" id="8117402at2759"/>
<evidence type="ECO:0008006" key="14">
    <source>
        <dbReference type="Google" id="ProtNLM"/>
    </source>
</evidence>
<dbReference type="PROSITE" id="PS51915">
    <property type="entry name" value="ZAD"/>
    <property type="match status" value="1"/>
</dbReference>
<feature type="domain" description="C2H2-type" evidence="10">
    <location>
        <begin position="249"/>
        <end position="277"/>
    </location>
</feature>
<dbReference type="PROSITE" id="PS50157">
    <property type="entry name" value="ZINC_FINGER_C2H2_2"/>
    <property type="match status" value="7"/>
</dbReference>
<evidence type="ECO:0000259" key="10">
    <source>
        <dbReference type="PROSITE" id="PS50157"/>
    </source>
</evidence>
<feature type="domain" description="C2H2-type" evidence="10">
    <location>
        <begin position="360"/>
        <end position="387"/>
    </location>
</feature>
<feature type="binding site" evidence="8">
    <location>
        <position position="68"/>
    </location>
    <ligand>
        <name>Zn(2+)</name>
        <dbReference type="ChEBI" id="CHEBI:29105"/>
    </ligand>
</feature>
<evidence type="ECO:0000259" key="11">
    <source>
        <dbReference type="PROSITE" id="PS51915"/>
    </source>
</evidence>
<proteinExistence type="predicted"/>
<dbReference type="InParanoid" id="B3M2H2"/>
<feature type="region of interest" description="Disordered" evidence="9">
    <location>
        <begin position="466"/>
        <end position="494"/>
    </location>
</feature>
<dbReference type="GO" id="GO:0008270">
    <property type="term" value="F:zinc ion binding"/>
    <property type="evidence" value="ECO:0007669"/>
    <property type="project" value="UniProtKB-UniRule"/>
</dbReference>
<keyword evidence="5 8" id="KW-0862">Zinc</keyword>
<evidence type="ECO:0000256" key="2">
    <source>
        <dbReference type="ARBA" id="ARBA00022723"/>
    </source>
</evidence>
<protein>
    <recommendedName>
        <fullName evidence="14">Protein krueppel</fullName>
    </recommendedName>
</protein>
<dbReference type="SMART" id="SM00868">
    <property type="entry name" value="zf-AD"/>
    <property type="match status" value="2"/>
</dbReference>
<dbReference type="Pfam" id="PF13912">
    <property type="entry name" value="zf-C2H2_6"/>
    <property type="match status" value="1"/>
</dbReference>
<dbReference type="eggNOG" id="KOG1721">
    <property type="taxonomic scope" value="Eukaryota"/>
</dbReference>
<dbReference type="STRING" id="7217.B3M2H2"/>
<keyword evidence="13" id="KW-1185">Reference proteome</keyword>
<dbReference type="InterPro" id="IPR012934">
    <property type="entry name" value="Znf_AD"/>
</dbReference>
<dbReference type="AlphaFoldDB" id="B3M2H2"/>
<feature type="binding site" evidence="8">
    <location>
        <position position="15"/>
    </location>
    <ligand>
        <name>Zn(2+)</name>
        <dbReference type="ChEBI" id="CHEBI:29105"/>
    </ligand>
</feature>
<dbReference type="Proteomes" id="UP000007801">
    <property type="component" value="Unassembled WGS sequence"/>
</dbReference>
<keyword evidence="3" id="KW-0677">Repeat</keyword>
<dbReference type="SUPFAM" id="SSF57667">
    <property type="entry name" value="beta-beta-alpha zinc fingers"/>
    <property type="match status" value="2"/>
</dbReference>
<dbReference type="PANTHER" id="PTHR24409">
    <property type="entry name" value="ZINC FINGER PROTEIN 142"/>
    <property type="match status" value="1"/>
</dbReference>
<feature type="domain" description="C2H2-type" evidence="10">
    <location>
        <begin position="291"/>
        <end position="319"/>
    </location>
</feature>